<sequence>MFCLLLLLGIIGGLTKALSPHRGPSAGNSALSPEDEYCQSLCGSPPTSICGDKGSYCKPYGPPQNGERVCQGFYYLPNNSMCYFGPFTTSSECPVDNPVFCGGNATTTPGPTPTPTTGPTPTPTTGPASTTTPGTVAHPTGLYVDGGHQRGTYYRVSVSFNKSSTVLDHLNITIFGFPPAFGEGLPYSMAGNRIVILDYNSIPEAARPLAK</sequence>
<feature type="chain" id="PRO_5029721917" evidence="2">
    <location>
        <begin position="18"/>
        <end position="211"/>
    </location>
</feature>
<dbReference type="Proteomes" id="UP000570595">
    <property type="component" value="Unassembled WGS sequence"/>
</dbReference>
<dbReference type="AlphaFoldDB" id="A0A7J6KKZ2"/>
<dbReference type="OrthoDB" id="10330524at2759"/>
<evidence type="ECO:0000313" key="3">
    <source>
        <dbReference type="EMBL" id="KAF4647670.1"/>
    </source>
</evidence>
<feature type="non-terminal residue" evidence="3">
    <location>
        <position position="1"/>
    </location>
</feature>
<organism evidence="3 4">
    <name type="scientific">Perkinsus olseni</name>
    <name type="common">Perkinsus atlanticus</name>
    <dbReference type="NCBI Taxonomy" id="32597"/>
    <lineage>
        <taxon>Eukaryota</taxon>
        <taxon>Sar</taxon>
        <taxon>Alveolata</taxon>
        <taxon>Perkinsozoa</taxon>
        <taxon>Perkinsea</taxon>
        <taxon>Perkinsida</taxon>
        <taxon>Perkinsidae</taxon>
        <taxon>Perkinsus</taxon>
    </lineage>
</organism>
<protein>
    <submittedName>
        <fullName evidence="3">Uncharacterized protein</fullName>
    </submittedName>
</protein>
<name>A0A7J6KKZ2_PEROL</name>
<gene>
    <name evidence="3" type="ORF">FOZ61_003868</name>
</gene>
<evidence type="ECO:0000256" key="1">
    <source>
        <dbReference type="SAM" id="MobiDB-lite"/>
    </source>
</evidence>
<comment type="caution">
    <text evidence="3">The sequence shown here is derived from an EMBL/GenBank/DDBJ whole genome shotgun (WGS) entry which is preliminary data.</text>
</comment>
<reference evidence="3 4" key="1">
    <citation type="submission" date="2020-04" db="EMBL/GenBank/DDBJ databases">
        <title>Perkinsus olseni comparative genomics.</title>
        <authorList>
            <person name="Bogema D.R."/>
        </authorList>
    </citation>
    <scope>NUCLEOTIDE SEQUENCE [LARGE SCALE GENOMIC DNA]</scope>
    <source>
        <strain evidence="3">ATCC PRA-179</strain>
    </source>
</reference>
<feature type="signal peptide" evidence="2">
    <location>
        <begin position="1"/>
        <end position="17"/>
    </location>
</feature>
<keyword evidence="2" id="KW-0732">Signal</keyword>
<evidence type="ECO:0000313" key="4">
    <source>
        <dbReference type="Proteomes" id="UP000570595"/>
    </source>
</evidence>
<accession>A0A7J6KKZ2</accession>
<feature type="compositionally biased region" description="Pro residues" evidence="1">
    <location>
        <begin position="110"/>
        <end position="124"/>
    </location>
</feature>
<feature type="region of interest" description="Disordered" evidence="1">
    <location>
        <begin position="104"/>
        <end position="139"/>
    </location>
</feature>
<dbReference type="EMBL" id="JABAHT010002235">
    <property type="protein sequence ID" value="KAF4647670.1"/>
    <property type="molecule type" value="Genomic_DNA"/>
</dbReference>
<proteinExistence type="predicted"/>
<evidence type="ECO:0000256" key="2">
    <source>
        <dbReference type="SAM" id="SignalP"/>
    </source>
</evidence>
<feature type="compositionally biased region" description="Low complexity" evidence="1">
    <location>
        <begin position="125"/>
        <end position="135"/>
    </location>
</feature>